<evidence type="ECO:0000313" key="6">
    <source>
        <dbReference type="Proteomes" id="UP000650616"/>
    </source>
</evidence>
<dbReference type="EMBL" id="LIWG01000027">
    <property type="protein sequence ID" value="MBE3608892.1"/>
    <property type="molecule type" value="Genomic_DNA"/>
</dbReference>
<dbReference type="GO" id="GO:0009307">
    <property type="term" value="P:DNA restriction-modification system"/>
    <property type="evidence" value="ECO:0007669"/>
    <property type="project" value="UniProtKB-KW"/>
</dbReference>
<dbReference type="Proteomes" id="UP000650616">
    <property type="component" value="Unassembled WGS sequence"/>
</dbReference>
<reference evidence="5 6" key="1">
    <citation type="submission" date="2015-08" db="EMBL/GenBank/DDBJ databases">
        <title>Comparative genomics of the Campylobacter concisus group.</title>
        <authorList>
            <person name="Yee E."/>
            <person name="Chapman M.H."/>
            <person name="Huynh S."/>
            <person name="Bono J.L."/>
            <person name="On S.L."/>
            <person name="St Leger J."/>
            <person name="Foster G."/>
            <person name="Parker C.T."/>
            <person name="Miller W.G."/>
        </authorList>
    </citation>
    <scope>NUCLEOTIDE SEQUENCE [LARGE SCALE GENOMIC DNA]</scope>
    <source>
        <strain evidence="5 6">RM9337</strain>
    </source>
</reference>
<evidence type="ECO:0000259" key="4">
    <source>
        <dbReference type="Pfam" id="PF01420"/>
    </source>
</evidence>
<dbReference type="GO" id="GO:0003677">
    <property type="term" value="F:DNA binding"/>
    <property type="evidence" value="ECO:0007669"/>
    <property type="project" value="UniProtKB-KW"/>
</dbReference>
<dbReference type="Pfam" id="PF01420">
    <property type="entry name" value="Methylase_S"/>
    <property type="match status" value="1"/>
</dbReference>
<protein>
    <submittedName>
        <fullName evidence="5">Restriction endonuclease subunit S</fullName>
    </submittedName>
</protein>
<comment type="similarity">
    <text evidence="1">Belongs to the type-I restriction system S methylase family.</text>
</comment>
<feature type="domain" description="Type I restriction modification DNA specificity" evidence="4">
    <location>
        <begin position="23"/>
        <end position="188"/>
    </location>
</feature>
<evidence type="ECO:0000256" key="1">
    <source>
        <dbReference type="ARBA" id="ARBA00010923"/>
    </source>
</evidence>
<dbReference type="SUPFAM" id="SSF116734">
    <property type="entry name" value="DNA methylase specificity domain"/>
    <property type="match status" value="1"/>
</dbReference>
<dbReference type="RefSeq" id="WP_170017310.1">
    <property type="nucleotide sequence ID" value="NZ_JADBHR010000043.1"/>
</dbReference>
<dbReference type="Gene3D" id="3.90.220.20">
    <property type="entry name" value="DNA methylase specificity domains"/>
    <property type="match status" value="1"/>
</dbReference>
<dbReference type="InterPro" id="IPR044946">
    <property type="entry name" value="Restrct_endonuc_typeI_TRD_sf"/>
</dbReference>
<keyword evidence="5" id="KW-0378">Hydrolase</keyword>
<dbReference type="AlphaFoldDB" id="A0AAW3ZW15"/>
<sequence length="291" mass="33469">KIHYEKIENKTRCIQDEIPFEIPDSWAWVRLGSVIMLISGQDLTPEKYSKVKSGIPYITGASNLEGEEVIFNRWTTKPVSIANSGDLLLTCKGTVGKIAFLKHKEAHIARQIMAIRAISNLALHYVKAFLIISMQKIKSDAKSMIPGISREVLLSILIPLPPLAEQQRIVDKLERLLPSVERYKQDKEKLDELNLKFPSRLKKSIIDYAIKGKLVKQDKKDESVEILLQKIKKQKDKLIKEKKIKPFKFNSTIFKHSDNSHYEKIGNKTRIIQDEIPFEIPDSWAWVRLGD</sequence>
<dbReference type="PANTHER" id="PTHR43140:SF1">
    <property type="entry name" value="TYPE I RESTRICTION ENZYME ECOKI SPECIFICITY SUBUNIT"/>
    <property type="match status" value="1"/>
</dbReference>
<evidence type="ECO:0000313" key="5">
    <source>
        <dbReference type="EMBL" id="MBE3608892.1"/>
    </source>
</evidence>
<dbReference type="PANTHER" id="PTHR43140">
    <property type="entry name" value="TYPE-1 RESTRICTION ENZYME ECOKI SPECIFICITY PROTEIN"/>
    <property type="match status" value="1"/>
</dbReference>
<keyword evidence="5" id="KW-0255">Endonuclease</keyword>
<feature type="non-terminal residue" evidence="5">
    <location>
        <position position="291"/>
    </location>
</feature>
<keyword evidence="3" id="KW-0238">DNA-binding</keyword>
<evidence type="ECO:0000256" key="3">
    <source>
        <dbReference type="ARBA" id="ARBA00023125"/>
    </source>
</evidence>
<dbReference type="InterPro" id="IPR051212">
    <property type="entry name" value="Type-I_RE_S_subunit"/>
</dbReference>
<proteinExistence type="inferred from homology"/>
<feature type="non-terminal residue" evidence="5">
    <location>
        <position position="1"/>
    </location>
</feature>
<name>A0AAW3ZW15_9BACT</name>
<organism evidence="5 6">
    <name type="scientific">Campylobacter californiensis</name>
    <dbReference type="NCBI Taxonomy" id="1032243"/>
    <lineage>
        <taxon>Bacteria</taxon>
        <taxon>Pseudomonadati</taxon>
        <taxon>Campylobacterota</taxon>
        <taxon>Epsilonproteobacteria</taxon>
        <taxon>Campylobacterales</taxon>
        <taxon>Campylobacteraceae</taxon>
        <taxon>Campylobacter</taxon>
    </lineage>
</organism>
<dbReference type="GO" id="GO:0004519">
    <property type="term" value="F:endonuclease activity"/>
    <property type="evidence" value="ECO:0007669"/>
    <property type="project" value="UniProtKB-KW"/>
</dbReference>
<keyword evidence="5" id="KW-0540">Nuclease</keyword>
<dbReference type="InterPro" id="IPR000055">
    <property type="entry name" value="Restrct_endonuc_typeI_TRD"/>
</dbReference>
<accession>A0AAW3ZW15</accession>
<evidence type="ECO:0000256" key="2">
    <source>
        <dbReference type="ARBA" id="ARBA00022747"/>
    </source>
</evidence>
<keyword evidence="6" id="KW-1185">Reference proteome</keyword>
<keyword evidence="2" id="KW-0680">Restriction system</keyword>
<comment type="caution">
    <text evidence="5">The sequence shown here is derived from an EMBL/GenBank/DDBJ whole genome shotgun (WGS) entry which is preliminary data.</text>
</comment>
<gene>
    <name evidence="5" type="ORF">CCAL9337_09230</name>
</gene>